<name>A0A328AND0_9CAUL</name>
<evidence type="ECO:0000313" key="3">
    <source>
        <dbReference type="Proteomes" id="UP000249254"/>
    </source>
</evidence>
<reference evidence="3" key="1">
    <citation type="submission" date="2018-05" db="EMBL/GenBank/DDBJ databases">
        <authorList>
            <person name="Li X."/>
        </authorList>
    </citation>
    <scope>NUCLEOTIDE SEQUENCE [LARGE SCALE GENOMIC DNA]</scope>
    <source>
        <strain evidence="3">LX32</strain>
    </source>
</reference>
<dbReference type="AlphaFoldDB" id="A0A328AND0"/>
<proteinExistence type="predicted"/>
<dbReference type="Proteomes" id="UP000249254">
    <property type="component" value="Unassembled WGS sequence"/>
</dbReference>
<organism evidence="2 3">
    <name type="scientific">Phenylobacterium soli</name>
    <dbReference type="NCBI Taxonomy" id="2170551"/>
    <lineage>
        <taxon>Bacteria</taxon>
        <taxon>Pseudomonadati</taxon>
        <taxon>Pseudomonadota</taxon>
        <taxon>Alphaproteobacteria</taxon>
        <taxon>Caulobacterales</taxon>
        <taxon>Caulobacteraceae</taxon>
        <taxon>Phenylobacterium</taxon>
    </lineage>
</organism>
<feature type="chain" id="PRO_5016405743" description="Transglutaminase" evidence="1">
    <location>
        <begin position="25"/>
        <end position="295"/>
    </location>
</feature>
<dbReference type="PANTHER" id="PTHR39327">
    <property type="match status" value="1"/>
</dbReference>
<keyword evidence="3" id="KW-1185">Reference proteome</keyword>
<protein>
    <recommendedName>
        <fullName evidence="4">Transglutaminase</fullName>
    </recommendedName>
</protein>
<evidence type="ECO:0000256" key="1">
    <source>
        <dbReference type="SAM" id="SignalP"/>
    </source>
</evidence>
<gene>
    <name evidence="2" type="ORF">DJ017_16955</name>
</gene>
<keyword evidence="1" id="KW-0732">Signal</keyword>
<dbReference type="PANTHER" id="PTHR39327:SF1">
    <property type="entry name" value="BLR5470 PROTEIN"/>
    <property type="match status" value="1"/>
</dbReference>
<dbReference type="InterPro" id="IPR010319">
    <property type="entry name" value="Transglutaminase-like_Cys_pept"/>
</dbReference>
<dbReference type="OrthoDB" id="7206808at2"/>
<dbReference type="RefSeq" id="WP_111529827.1">
    <property type="nucleotide sequence ID" value="NZ_JBHRSG010000003.1"/>
</dbReference>
<dbReference type="EMBL" id="QFYQ01000001">
    <property type="protein sequence ID" value="RAK56079.1"/>
    <property type="molecule type" value="Genomic_DNA"/>
</dbReference>
<accession>A0A328AND0</accession>
<evidence type="ECO:0000313" key="2">
    <source>
        <dbReference type="EMBL" id="RAK56079.1"/>
    </source>
</evidence>
<dbReference type="Gene3D" id="3.10.620.30">
    <property type="match status" value="1"/>
</dbReference>
<feature type="signal peptide" evidence="1">
    <location>
        <begin position="1"/>
        <end position="24"/>
    </location>
</feature>
<evidence type="ECO:0008006" key="4">
    <source>
        <dbReference type="Google" id="ProtNLM"/>
    </source>
</evidence>
<dbReference type="Pfam" id="PF06035">
    <property type="entry name" value="Peptidase_C93"/>
    <property type="match status" value="1"/>
</dbReference>
<comment type="caution">
    <text evidence="2">The sequence shown here is derived from an EMBL/GenBank/DDBJ whole genome shotgun (WGS) entry which is preliminary data.</text>
</comment>
<sequence>MQKKTLGELCLAAGLWLMASAATAAPQPGQDMPLGPEASAPEGYIAFCGRKPRDCGDDVQTVLVAAQQASLAGSGGAHARAEPTETAALGLAPRPDSLRATASSETLESLPLQIAGAAPIRAEIVTHVHFIEPGATQAEAAEGARPAMTHDLWRTLTRVNRQINDALAPEGDQQLYGRADYWNTPLEDGLRAGDCEDYVLEKERALVAAGVPRSALDIAVVVTPYGQSHAVLLVSTEAGEYVLDSLSPWISPWRETPYVWVKRQVNGNPFDWRAVSPSASVPPPTSGRLLIAWLR</sequence>